<dbReference type="SMART" id="SM00257">
    <property type="entry name" value="LysM"/>
    <property type="match status" value="1"/>
</dbReference>
<dbReference type="RefSeq" id="WP_208926678.1">
    <property type="nucleotide sequence ID" value="NZ_LK996017.1"/>
</dbReference>
<feature type="domain" description="GH18" evidence="3">
    <location>
        <begin position="131"/>
        <end position="433"/>
    </location>
</feature>
<dbReference type="InterPro" id="IPR036366">
    <property type="entry name" value="PGBDSf"/>
</dbReference>
<dbReference type="CDD" id="cd00118">
    <property type="entry name" value="LysM"/>
    <property type="match status" value="1"/>
</dbReference>
<dbReference type="InterPro" id="IPR029070">
    <property type="entry name" value="Chitinase_insertion_sf"/>
</dbReference>
<dbReference type="InterPro" id="IPR011583">
    <property type="entry name" value="Chitinase_II/V-like_cat"/>
</dbReference>
<dbReference type="InterPro" id="IPR001223">
    <property type="entry name" value="Glyco_hydro18_cat"/>
</dbReference>
<dbReference type="GO" id="GO:0008061">
    <property type="term" value="F:chitin binding"/>
    <property type="evidence" value="ECO:0007669"/>
    <property type="project" value="InterPro"/>
</dbReference>
<dbReference type="SUPFAM" id="SSF54106">
    <property type="entry name" value="LysM domain"/>
    <property type="match status" value="1"/>
</dbReference>
<dbReference type="InterPro" id="IPR017853">
    <property type="entry name" value="GH"/>
</dbReference>
<keyword evidence="1" id="KW-0378">Hydrolase</keyword>
<dbReference type="SUPFAM" id="SSF47090">
    <property type="entry name" value="PGBD-like"/>
    <property type="match status" value="1"/>
</dbReference>
<dbReference type="Gene3D" id="1.10.101.10">
    <property type="entry name" value="PGBD-like superfamily/PGBD"/>
    <property type="match status" value="1"/>
</dbReference>
<dbReference type="InterPro" id="IPR036779">
    <property type="entry name" value="LysM_dom_sf"/>
</dbReference>
<dbReference type="PANTHER" id="PTHR46066:SF2">
    <property type="entry name" value="CHITINASE DOMAIN-CONTAINING PROTEIN 1"/>
    <property type="match status" value="1"/>
</dbReference>
<dbReference type="InterPro" id="IPR018392">
    <property type="entry name" value="LysM"/>
</dbReference>
<dbReference type="EMBL" id="LK996017">
    <property type="protein sequence ID" value="CDX04989.1"/>
    <property type="molecule type" value="Genomic_DNA"/>
</dbReference>
<dbReference type="PROSITE" id="PS51782">
    <property type="entry name" value="LYSM"/>
    <property type="match status" value="1"/>
</dbReference>
<dbReference type="GO" id="GO:0016798">
    <property type="term" value="F:hydrolase activity, acting on glycosyl bonds"/>
    <property type="evidence" value="ECO:0007669"/>
    <property type="project" value="UniProtKB-KW"/>
</dbReference>
<dbReference type="Gene3D" id="3.20.20.80">
    <property type="entry name" value="Glycosidases"/>
    <property type="match status" value="1"/>
</dbReference>
<proteinExistence type="predicted"/>
<dbReference type="Pfam" id="PF00704">
    <property type="entry name" value="Glyco_hydro_18"/>
    <property type="match status" value="1"/>
</dbReference>
<dbReference type="PROSITE" id="PS51910">
    <property type="entry name" value="GH18_2"/>
    <property type="match status" value="1"/>
</dbReference>
<dbReference type="PANTHER" id="PTHR46066">
    <property type="entry name" value="CHITINASE DOMAIN-CONTAINING PROTEIN 1 FAMILY MEMBER"/>
    <property type="match status" value="1"/>
</dbReference>
<dbReference type="SMART" id="SM00636">
    <property type="entry name" value="Glyco_18"/>
    <property type="match status" value="1"/>
</dbReference>
<protein>
    <submittedName>
        <fullName evidence="4">Spore germination protein YaaH</fullName>
    </submittedName>
</protein>
<gene>
    <name evidence="4" type="ORF">DPCES_5103</name>
</gene>
<feature type="domain" description="LysM" evidence="2">
    <location>
        <begin position="75"/>
        <end position="119"/>
    </location>
</feature>
<dbReference type="SUPFAM" id="SSF51445">
    <property type="entry name" value="(Trans)glycosidases"/>
    <property type="match status" value="1"/>
</dbReference>
<evidence type="ECO:0000259" key="2">
    <source>
        <dbReference type="PROSITE" id="PS51782"/>
    </source>
</evidence>
<dbReference type="Gene3D" id="3.10.350.10">
    <property type="entry name" value="LysM domain"/>
    <property type="match status" value="1"/>
</dbReference>
<dbReference type="GO" id="GO:0005975">
    <property type="term" value="P:carbohydrate metabolic process"/>
    <property type="evidence" value="ECO:0007669"/>
    <property type="project" value="InterPro"/>
</dbReference>
<dbReference type="Pfam" id="PF01471">
    <property type="entry name" value="PG_binding_1"/>
    <property type="match status" value="1"/>
</dbReference>
<dbReference type="InterPro" id="IPR002477">
    <property type="entry name" value="Peptidoglycan-bd-like"/>
</dbReference>
<evidence type="ECO:0000313" key="4">
    <source>
        <dbReference type="EMBL" id="CDX04989.1"/>
    </source>
</evidence>
<dbReference type="Gene3D" id="3.10.50.10">
    <property type="match status" value="1"/>
</dbReference>
<dbReference type="AlphaFoldDB" id="A0A098B7Z9"/>
<dbReference type="InterPro" id="IPR036365">
    <property type="entry name" value="PGBD-like_sf"/>
</dbReference>
<dbReference type="PATRIC" id="fig|49338.4.peg.5492"/>
<keyword evidence="1" id="KW-0326">Glycosidase</keyword>
<evidence type="ECO:0000256" key="1">
    <source>
        <dbReference type="ARBA" id="ARBA00023295"/>
    </source>
</evidence>
<accession>A0A098B7Z9</accession>
<sequence length="433" mass="48489">MRMLRRGSRGNDVAEVQVRLSELGYIPGPIDGIFGPKTEAAVIRFQKDRGLNPDGIVGPLTYQALFQPGPQPGYVLYTIKAGDTFYKLSLAFGVSLSEIIAANPGVDPYQLRIGQQVKIPKGVPGRRHTFSAWIPYWVQQEAMAVVRRHAELMTTLSPFWYELTPTGDLLLYPNAEDPSLIEFARSRGIELIPLVANNYDRQLISTVLNNPALRQRNVAQIVSKVRSMNYTGIEIDYENIAAADRELFVLFLRELKAALAPYNKKLYVAIQAKTRADEPVSIGHDYGGIGAVVDVVRLMLYDYSWDNPGPIAPASWIRQVLDYAVTVIPPAKLEAGLPTYGYDWGTTRRSITYDDAIRLAQQHGAQIIQDPQRGPHFNYTDADGIAHQVWFTNALNFATFVDIVNQYNLRGISIWHPGGDDPQIYTVIQDRLE</sequence>
<dbReference type="Pfam" id="PF01476">
    <property type="entry name" value="LysM"/>
    <property type="match status" value="1"/>
</dbReference>
<organism evidence="4">
    <name type="scientific">Desulfitobacterium hafniense</name>
    <name type="common">Desulfitobacterium frappieri</name>
    <dbReference type="NCBI Taxonomy" id="49338"/>
    <lineage>
        <taxon>Bacteria</taxon>
        <taxon>Bacillati</taxon>
        <taxon>Bacillota</taxon>
        <taxon>Clostridia</taxon>
        <taxon>Eubacteriales</taxon>
        <taxon>Desulfitobacteriaceae</taxon>
        <taxon>Desulfitobacterium</taxon>
    </lineage>
</organism>
<reference evidence="4" key="1">
    <citation type="submission" date="2014-07" db="EMBL/GenBank/DDBJ databases">
        <authorList>
            <person name="Hornung V.Bastian."/>
        </authorList>
    </citation>
    <scope>NUCLEOTIDE SEQUENCE</scope>
    <source>
        <strain evidence="4">PCE-S</strain>
    </source>
</reference>
<name>A0A098B7Z9_DESHA</name>
<evidence type="ECO:0000259" key="3">
    <source>
        <dbReference type="PROSITE" id="PS51910"/>
    </source>
</evidence>